<feature type="domain" description="HTH merR-type" evidence="2">
    <location>
        <begin position="2"/>
        <end position="70"/>
    </location>
</feature>
<accession>A0A1B8HE59</accession>
<dbReference type="Pfam" id="PF13411">
    <property type="entry name" value="MerR_1"/>
    <property type="match status" value="1"/>
</dbReference>
<protein>
    <submittedName>
        <fullName evidence="3">MerR family transcriptional regulator</fullName>
    </submittedName>
</protein>
<evidence type="ECO:0000256" key="1">
    <source>
        <dbReference type="ARBA" id="ARBA00023125"/>
    </source>
</evidence>
<dbReference type="SMART" id="SM00422">
    <property type="entry name" value="HTH_MERR"/>
    <property type="match status" value="1"/>
</dbReference>
<proteinExistence type="predicted"/>
<dbReference type="InterPro" id="IPR000551">
    <property type="entry name" value="MerR-type_HTH_dom"/>
</dbReference>
<dbReference type="AlphaFoldDB" id="A0A1B8HE59"/>
<dbReference type="PANTHER" id="PTHR30204:SF98">
    <property type="entry name" value="HTH-TYPE TRANSCRIPTIONAL REGULATOR ADHR"/>
    <property type="match status" value="1"/>
</dbReference>
<dbReference type="Gene3D" id="1.10.1660.10">
    <property type="match status" value="1"/>
</dbReference>
<dbReference type="GO" id="GO:0003700">
    <property type="term" value="F:DNA-binding transcription factor activity"/>
    <property type="evidence" value="ECO:0007669"/>
    <property type="project" value="InterPro"/>
</dbReference>
<sequence length="122" mass="14354">MYYSISQFSVLTGFSVHTLRFYEKAGILAPLRLENNHRSYSARDIEWITFITRLKETGMPLKEIKYYADLRAQGDETAQARMLLLQQHNETLRQRIAVLNESVQHLDKKISYYNTLLNPETK</sequence>
<evidence type="ECO:0000259" key="2">
    <source>
        <dbReference type="PROSITE" id="PS50937"/>
    </source>
</evidence>
<dbReference type="STRING" id="368603.AYY16_07300"/>
<dbReference type="PROSITE" id="PS50937">
    <property type="entry name" value="HTH_MERR_2"/>
    <property type="match status" value="1"/>
</dbReference>
<dbReference type="InterPro" id="IPR047057">
    <property type="entry name" value="MerR_fam"/>
</dbReference>
<dbReference type="SUPFAM" id="SSF46955">
    <property type="entry name" value="Putative DNA-binding domain"/>
    <property type="match status" value="1"/>
</dbReference>
<gene>
    <name evidence="3" type="ORF">AYY17_04985</name>
</gene>
<dbReference type="CDD" id="cd01109">
    <property type="entry name" value="HTH_YyaN"/>
    <property type="match status" value="1"/>
</dbReference>
<comment type="caution">
    <text evidence="3">The sequence shown here is derived from an EMBL/GenBank/DDBJ whole genome shotgun (WGS) entry which is preliminary data.</text>
</comment>
<name>A0A1B8HE59_9GAMM</name>
<evidence type="ECO:0000313" key="3">
    <source>
        <dbReference type="EMBL" id="OBU07363.1"/>
    </source>
</evidence>
<dbReference type="PANTHER" id="PTHR30204">
    <property type="entry name" value="REDOX-CYCLING DRUG-SENSING TRANSCRIPTIONAL ACTIVATOR SOXR"/>
    <property type="match status" value="1"/>
</dbReference>
<dbReference type="GO" id="GO:0003677">
    <property type="term" value="F:DNA binding"/>
    <property type="evidence" value="ECO:0007669"/>
    <property type="project" value="UniProtKB-KW"/>
</dbReference>
<dbReference type="EMBL" id="LZEX01000012">
    <property type="protein sequence ID" value="OBU07363.1"/>
    <property type="molecule type" value="Genomic_DNA"/>
</dbReference>
<organism evidence="3 4">
    <name type="scientific">Morganella psychrotolerans</name>
    <dbReference type="NCBI Taxonomy" id="368603"/>
    <lineage>
        <taxon>Bacteria</taxon>
        <taxon>Pseudomonadati</taxon>
        <taxon>Pseudomonadota</taxon>
        <taxon>Gammaproteobacteria</taxon>
        <taxon>Enterobacterales</taxon>
        <taxon>Morganellaceae</taxon>
        <taxon>Morganella</taxon>
    </lineage>
</organism>
<evidence type="ECO:0000313" key="4">
    <source>
        <dbReference type="Proteomes" id="UP000092247"/>
    </source>
</evidence>
<dbReference type="Proteomes" id="UP000092247">
    <property type="component" value="Unassembled WGS sequence"/>
</dbReference>
<dbReference type="RefSeq" id="WP_067423399.1">
    <property type="nucleotide sequence ID" value="NZ_LZEX01000012.1"/>
</dbReference>
<keyword evidence="1" id="KW-0238">DNA-binding</keyword>
<dbReference type="PRINTS" id="PR00040">
    <property type="entry name" value="HTHMERR"/>
</dbReference>
<reference evidence="3 4" key="1">
    <citation type="submission" date="2016-06" db="EMBL/GenBank/DDBJ databases">
        <authorList>
            <person name="Kjaerup R.B."/>
            <person name="Dalgaard T.S."/>
            <person name="Juul-Madsen H.R."/>
        </authorList>
    </citation>
    <scope>NUCLEOTIDE SEQUENCE [LARGE SCALE GENOMIC DNA]</scope>
    <source>
        <strain evidence="3 4">GCSL-Mp3</strain>
    </source>
</reference>
<dbReference type="InterPro" id="IPR009061">
    <property type="entry name" value="DNA-bd_dom_put_sf"/>
</dbReference>